<dbReference type="EMBL" id="JAUSUP010000007">
    <property type="protein sequence ID" value="MDQ0352318.1"/>
    <property type="molecule type" value="Genomic_DNA"/>
</dbReference>
<evidence type="ECO:0000256" key="1">
    <source>
        <dbReference type="SAM" id="Phobius"/>
    </source>
</evidence>
<name>A0ABU0DVJ3_9BACI</name>
<keyword evidence="1" id="KW-0472">Membrane</keyword>
<keyword evidence="1" id="KW-1133">Transmembrane helix</keyword>
<keyword evidence="3" id="KW-1185">Reference proteome</keyword>
<protein>
    <submittedName>
        <fullName evidence="2">Uncharacterized protein</fullName>
    </submittedName>
</protein>
<feature type="transmembrane region" description="Helical" evidence="1">
    <location>
        <begin position="55"/>
        <end position="84"/>
    </location>
</feature>
<gene>
    <name evidence="2" type="ORF">J2R98_002162</name>
</gene>
<accession>A0ABU0DVJ3</accession>
<organism evidence="2 3">
    <name type="scientific">Alkalibacillus filiformis</name>
    <dbReference type="NCBI Taxonomy" id="200990"/>
    <lineage>
        <taxon>Bacteria</taxon>
        <taxon>Bacillati</taxon>
        <taxon>Bacillota</taxon>
        <taxon>Bacilli</taxon>
        <taxon>Bacillales</taxon>
        <taxon>Bacillaceae</taxon>
        <taxon>Alkalibacillus</taxon>
    </lineage>
</organism>
<dbReference type="Proteomes" id="UP001236723">
    <property type="component" value="Unassembled WGS sequence"/>
</dbReference>
<proteinExistence type="predicted"/>
<sequence>MDKKQLLKIVIQKCLLYYSLLGLVIGVGLFFYSFFNENLTFQAGQNEIRGIKSGLIAIPFTPLVMSIVGLAHGIMMWFPIIYFLKKVLRK</sequence>
<dbReference type="RefSeq" id="WP_307068797.1">
    <property type="nucleotide sequence ID" value="NZ_JAUSUP010000007.1"/>
</dbReference>
<evidence type="ECO:0000313" key="2">
    <source>
        <dbReference type="EMBL" id="MDQ0352318.1"/>
    </source>
</evidence>
<evidence type="ECO:0000313" key="3">
    <source>
        <dbReference type="Proteomes" id="UP001236723"/>
    </source>
</evidence>
<comment type="caution">
    <text evidence="2">The sequence shown here is derived from an EMBL/GenBank/DDBJ whole genome shotgun (WGS) entry which is preliminary data.</text>
</comment>
<reference evidence="2 3" key="1">
    <citation type="submission" date="2023-07" db="EMBL/GenBank/DDBJ databases">
        <title>Genomic Encyclopedia of Type Strains, Phase IV (KMG-IV): sequencing the most valuable type-strain genomes for metagenomic binning, comparative biology and taxonomic classification.</title>
        <authorList>
            <person name="Goeker M."/>
        </authorList>
    </citation>
    <scope>NUCLEOTIDE SEQUENCE [LARGE SCALE GENOMIC DNA]</scope>
    <source>
        <strain evidence="2 3">DSM 15448</strain>
    </source>
</reference>
<keyword evidence="1" id="KW-0812">Transmembrane</keyword>
<feature type="transmembrane region" description="Helical" evidence="1">
    <location>
        <begin position="15"/>
        <end position="35"/>
    </location>
</feature>